<dbReference type="EMBL" id="CP108264">
    <property type="protein sequence ID" value="WTU77904.1"/>
    <property type="molecule type" value="Genomic_DNA"/>
</dbReference>
<feature type="compositionally biased region" description="Basic and acidic residues" evidence="1">
    <location>
        <begin position="80"/>
        <end position="89"/>
    </location>
</feature>
<evidence type="ECO:0000313" key="2">
    <source>
        <dbReference type="EMBL" id="WTU77904.1"/>
    </source>
</evidence>
<accession>A0AAU2K2A3</accession>
<feature type="region of interest" description="Disordered" evidence="1">
    <location>
        <begin position="66"/>
        <end position="95"/>
    </location>
</feature>
<proteinExistence type="predicted"/>
<sequence>MEAQLHALLVAVRVLIAEACRDQRLAVAGHRPVPEVEWRIQYGIGAVRRLTAVTAANANRALRLTHPRTELHGPSASHPHNTETDEERTGPPPGCRWIRERRRVGHGKCHHAVRRDLAIRMDRQLEEALARGSDALHLTVVFGISDRAAIRYAEAARQLLPTHLEDDR</sequence>
<evidence type="ECO:0000256" key="1">
    <source>
        <dbReference type="SAM" id="MobiDB-lite"/>
    </source>
</evidence>
<name>A0AAU2K2A3_9ACTN</name>
<gene>
    <name evidence="2" type="ORF">OG327_33935</name>
</gene>
<protein>
    <submittedName>
        <fullName evidence="2">Uncharacterized protein</fullName>
    </submittedName>
</protein>
<reference evidence="2" key="1">
    <citation type="submission" date="2022-10" db="EMBL/GenBank/DDBJ databases">
        <title>The complete genomes of actinobacterial strains from the NBC collection.</title>
        <authorList>
            <person name="Joergensen T.S."/>
            <person name="Alvarez Arevalo M."/>
            <person name="Sterndorff E.B."/>
            <person name="Faurdal D."/>
            <person name="Vuksanovic O."/>
            <person name="Mourched A.-S."/>
            <person name="Charusanti P."/>
            <person name="Shaw S."/>
            <person name="Blin K."/>
            <person name="Weber T."/>
        </authorList>
    </citation>
    <scope>NUCLEOTIDE SEQUENCE</scope>
    <source>
        <strain evidence="2">NBC_00049</strain>
    </source>
</reference>
<organism evidence="2">
    <name type="scientific">Streptomyces sp. NBC_00049</name>
    <dbReference type="NCBI Taxonomy" id="2903617"/>
    <lineage>
        <taxon>Bacteria</taxon>
        <taxon>Bacillati</taxon>
        <taxon>Actinomycetota</taxon>
        <taxon>Actinomycetes</taxon>
        <taxon>Kitasatosporales</taxon>
        <taxon>Streptomycetaceae</taxon>
        <taxon>Streptomyces</taxon>
    </lineage>
</organism>
<dbReference type="AlphaFoldDB" id="A0AAU2K2A3"/>